<comment type="catalytic activity">
    <reaction evidence="6">
        <text>a uridine in tRNA + S-adenosyl-L-methionine = a 3-[(3S)-3-amino-3-carboxypropyl]uridine in tRNA + S-methyl-5'-thioadenosine + H(+)</text>
        <dbReference type="Rhea" id="RHEA:62432"/>
        <dbReference type="Rhea" id="RHEA-COMP:13339"/>
        <dbReference type="Rhea" id="RHEA-COMP:16092"/>
        <dbReference type="ChEBI" id="CHEBI:15378"/>
        <dbReference type="ChEBI" id="CHEBI:17509"/>
        <dbReference type="ChEBI" id="CHEBI:59789"/>
        <dbReference type="ChEBI" id="CHEBI:65315"/>
        <dbReference type="ChEBI" id="CHEBI:82930"/>
        <dbReference type="EC" id="2.5.1.25"/>
    </reaction>
</comment>
<sequence length="252" mass="28544">MENESETFKNLAEINVEPVKKRSICITCKRPSTVCWCPALPKDRLNPRGQVIILQHPAEEKRALRTVPMLTLGLVDGKCTIYKGKHFRSKIDQLDELCKSPNTLLLYPSPNSERIETAAESLNGNCYNLIVIDGTWPQAKAIYSSNSFLKHVQPVKLTTSSISYYTIRTQPTDGCLSTLEAVAEALAVLEGDNRYRAELVKPLNLLCDFQLQNGAVCHQSKEFRIRNNTYPKLIGKRLNRVLRKGEKLREEQ</sequence>
<dbReference type="PANTHER" id="PTHR21392">
    <property type="entry name" value="TRNA-URIDINE AMINOCARBOXYPROPYLTRANSFERASE 2"/>
    <property type="match status" value="1"/>
</dbReference>
<protein>
    <recommendedName>
        <fullName evidence="1">tRNA-uridine aminocarboxypropyltransferase</fullName>
        <ecNumber evidence="1">2.5.1.25</ecNumber>
    </recommendedName>
</protein>
<dbReference type="InterPro" id="IPR005636">
    <property type="entry name" value="DTW"/>
</dbReference>
<reference evidence="8 9" key="1">
    <citation type="journal article" date="2024" name="Insects">
        <title>An Improved Chromosome-Level Genome Assembly of the Firefly Pyrocoelia pectoralis.</title>
        <authorList>
            <person name="Fu X."/>
            <person name="Meyer-Rochow V.B."/>
            <person name="Ballantyne L."/>
            <person name="Zhu X."/>
        </authorList>
    </citation>
    <scope>NUCLEOTIDE SEQUENCE [LARGE SCALE GENOMIC DNA]</scope>
    <source>
        <strain evidence="8">XCY_ONT2</strain>
    </source>
</reference>
<evidence type="ECO:0000256" key="5">
    <source>
        <dbReference type="ARBA" id="ARBA00034489"/>
    </source>
</evidence>
<gene>
    <name evidence="8" type="ORF">RI129_012757</name>
</gene>
<accession>A0AAN7ZCF7</accession>
<dbReference type="PANTHER" id="PTHR21392:SF0">
    <property type="entry name" value="TRNA-URIDINE AMINOCARBOXYPROPYLTRANSFERASE 2"/>
    <property type="match status" value="1"/>
</dbReference>
<evidence type="ECO:0000256" key="6">
    <source>
        <dbReference type="ARBA" id="ARBA00048718"/>
    </source>
</evidence>
<dbReference type="Pfam" id="PF03942">
    <property type="entry name" value="DTW"/>
    <property type="match status" value="1"/>
</dbReference>
<dbReference type="AlphaFoldDB" id="A0AAN7ZCF7"/>
<dbReference type="EMBL" id="JAVRBK010000010">
    <property type="protein sequence ID" value="KAK5638462.1"/>
    <property type="molecule type" value="Genomic_DNA"/>
</dbReference>
<evidence type="ECO:0000313" key="8">
    <source>
        <dbReference type="EMBL" id="KAK5638462.1"/>
    </source>
</evidence>
<evidence type="ECO:0000313" key="9">
    <source>
        <dbReference type="Proteomes" id="UP001329430"/>
    </source>
</evidence>
<keyword evidence="4" id="KW-0819">tRNA processing</keyword>
<dbReference type="GO" id="GO:0016432">
    <property type="term" value="F:tRNA-uridine aminocarboxypropyltransferase activity"/>
    <property type="evidence" value="ECO:0007669"/>
    <property type="project" value="UniProtKB-EC"/>
</dbReference>
<evidence type="ECO:0000256" key="3">
    <source>
        <dbReference type="ARBA" id="ARBA00022691"/>
    </source>
</evidence>
<evidence type="ECO:0000256" key="2">
    <source>
        <dbReference type="ARBA" id="ARBA00022679"/>
    </source>
</evidence>
<dbReference type="SMART" id="SM01144">
    <property type="entry name" value="DTW"/>
    <property type="match status" value="1"/>
</dbReference>
<dbReference type="EC" id="2.5.1.25" evidence="1"/>
<name>A0AAN7ZCF7_9COLE</name>
<feature type="domain" description="DTW" evidence="7">
    <location>
        <begin position="21"/>
        <end position="215"/>
    </location>
</feature>
<dbReference type="GO" id="GO:0008033">
    <property type="term" value="P:tRNA processing"/>
    <property type="evidence" value="ECO:0007669"/>
    <property type="project" value="UniProtKB-KW"/>
</dbReference>
<dbReference type="Proteomes" id="UP001329430">
    <property type="component" value="Chromosome 10"/>
</dbReference>
<comment type="similarity">
    <text evidence="5">Belongs to the TDD superfamily. DTWD2 family.</text>
</comment>
<comment type="caution">
    <text evidence="8">The sequence shown here is derived from an EMBL/GenBank/DDBJ whole genome shotgun (WGS) entry which is preliminary data.</text>
</comment>
<evidence type="ECO:0000259" key="7">
    <source>
        <dbReference type="SMART" id="SM01144"/>
    </source>
</evidence>
<proteinExistence type="inferred from homology"/>
<keyword evidence="3" id="KW-0949">S-adenosyl-L-methionine</keyword>
<evidence type="ECO:0000256" key="1">
    <source>
        <dbReference type="ARBA" id="ARBA00012386"/>
    </source>
</evidence>
<organism evidence="8 9">
    <name type="scientific">Pyrocoelia pectoralis</name>
    <dbReference type="NCBI Taxonomy" id="417401"/>
    <lineage>
        <taxon>Eukaryota</taxon>
        <taxon>Metazoa</taxon>
        <taxon>Ecdysozoa</taxon>
        <taxon>Arthropoda</taxon>
        <taxon>Hexapoda</taxon>
        <taxon>Insecta</taxon>
        <taxon>Pterygota</taxon>
        <taxon>Neoptera</taxon>
        <taxon>Endopterygota</taxon>
        <taxon>Coleoptera</taxon>
        <taxon>Polyphaga</taxon>
        <taxon>Elateriformia</taxon>
        <taxon>Elateroidea</taxon>
        <taxon>Lampyridae</taxon>
        <taxon>Lampyrinae</taxon>
        <taxon>Pyrocoelia</taxon>
    </lineage>
</organism>
<evidence type="ECO:0000256" key="4">
    <source>
        <dbReference type="ARBA" id="ARBA00022694"/>
    </source>
</evidence>
<keyword evidence="2" id="KW-0808">Transferase</keyword>
<keyword evidence="9" id="KW-1185">Reference proteome</keyword>
<dbReference type="InterPro" id="IPR039262">
    <property type="entry name" value="DTWD2/TAPT"/>
</dbReference>